<accession>A0ABY5Y6D4</accession>
<keyword evidence="3" id="KW-1185">Reference proteome</keyword>
<dbReference type="CDD" id="cd05269">
    <property type="entry name" value="TMR_SDR_a"/>
    <property type="match status" value="1"/>
</dbReference>
<evidence type="ECO:0000259" key="1">
    <source>
        <dbReference type="Pfam" id="PF05368"/>
    </source>
</evidence>
<reference evidence="2" key="1">
    <citation type="submission" date="2022-09" db="EMBL/GenBank/DDBJ databases">
        <title>Maribacter litopenaei sp. nov., isolated from the intestinal tract of the Pacific White Shrimp, Litopenaeus vannamei.</title>
        <authorList>
            <person name="Kim S.Y."/>
            <person name="Hwang C.Y."/>
        </authorList>
    </citation>
    <scope>NUCLEOTIDE SEQUENCE</scope>
    <source>
        <strain evidence="2">HL-LV01</strain>
    </source>
</reference>
<dbReference type="Proteomes" id="UP001059209">
    <property type="component" value="Chromosome"/>
</dbReference>
<dbReference type="Gene3D" id="3.90.25.10">
    <property type="entry name" value="UDP-galactose 4-epimerase, domain 1"/>
    <property type="match status" value="1"/>
</dbReference>
<dbReference type="PANTHER" id="PTHR47129">
    <property type="entry name" value="QUINONE OXIDOREDUCTASE 2"/>
    <property type="match status" value="1"/>
</dbReference>
<evidence type="ECO:0000313" key="2">
    <source>
        <dbReference type="EMBL" id="UWX53720.1"/>
    </source>
</evidence>
<feature type="domain" description="NmrA-like" evidence="1">
    <location>
        <begin position="2"/>
        <end position="284"/>
    </location>
</feature>
<name>A0ABY5Y6D4_9FLAO</name>
<dbReference type="InterPro" id="IPR008030">
    <property type="entry name" value="NmrA-like"/>
</dbReference>
<dbReference type="PANTHER" id="PTHR47129:SF1">
    <property type="entry name" value="NMRA-LIKE DOMAIN-CONTAINING PROTEIN"/>
    <property type="match status" value="1"/>
</dbReference>
<dbReference type="Gene3D" id="3.40.50.720">
    <property type="entry name" value="NAD(P)-binding Rossmann-like Domain"/>
    <property type="match status" value="1"/>
</dbReference>
<gene>
    <name evidence="2" type="ORF">NYZ99_11230</name>
</gene>
<proteinExistence type="predicted"/>
<protein>
    <submittedName>
        <fullName evidence="2">SDR family oxidoreductase</fullName>
    </submittedName>
</protein>
<organism evidence="2 3">
    <name type="scientific">Maribacter litopenaei</name>
    <dbReference type="NCBI Taxonomy" id="2976127"/>
    <lineage>
        <taxon>Bacteria</taxon>
        <taxon>Pseudomonadati</taxon>
        <taxon>Bacteroidota</taxon>
        <taxon>Flavobacteriia</taxon>
        <taxon>Flavobacteriales</taxon>
        <taxon>Flavobacteriaceae</taxon>
        <taxon>Maribacter</taxon>
    </lineage>
</organism>
<sequence>MILITGATGTLGDGVITHLLEKGAKKEDIIGLVRSDEKAGPLRDKGVQVRFGNYDDYGSLENAFNGVDTLLFISASEIPNRLSQHENVVKAAKNAGVAHIVYTSFARKNESETSPIWSIAESHLATEKWLKESGINHTILKNNLYMDFIPGFVGDKVLETGTIYLPAGEGKVSTALRDEFAEAIATILLAPKQEKTVYDFTNVEAYDYEEIASYISDITGREITYHSPTLQAYSDILKEAGVPAEVIGIFGGFAAAQAQGELDTVSHDLEKLLGRKPTSLKDYLAQVYGG</sequence>
<dbReference type="InterPro" id="IPR052718">
    <property type="entry name" value="NmrA-type_oxidoreductase"/>
</dbReference>
<dbReference type="InterPro" id="IPR036291">
    <property type="entry name" value="NAD(P)-bd_dom_sf"/>
</dbReference>
<dbReference type="SUPFAM" id="SSF51735">
    <property type="entry name" value="NAD(P)-binding Rossmann-fold domains"/>
    <property type="match status" value="1"/>
</dbReference>
<dbReference type="EMBL" id="CP104205">
    <property type="protein sequence ID" value="UWX53720.1"/>
    <property type="molecule type" value="Genomic_DNA"/>
</dbReference>
<dbReference type="Pfam" id="PF05368">
    <property type="entry name" value="NmrA"/>
    <property type="match status" value="1"/>
</dbReference>
<evidence type="ECO:0000313" key="3">
    <source>
        <dbReference type="Proteomes" id="UP001059209"/>
    </source>
</evidence>
<dbReference type="RefSeq" id="WP_260571224.1">
    <property type="nucleotide sequence ID" value="NZ_CP104205.1"/>
</dbReference>